<protein>
    <submittedName>
        <fullName evidence="1">Uncharacterized protein</fullName>
    </submittedName>
</protein>
<dbReference type="EMBL" id="CP039352">
    <property type="protein sequence ID" value="QCE04095.1"/>
    <property type="molecule type" value="Genomic_DNA"/>
</dbReference>
<dbReference type="AlphaFoldDB" id="A0A4D6MW33"/>
<organism evidence="1 2">
    <name type="scientific">Vigna unguiculata</name>
    <name type="common">Cowpea</name>
    <dbReference type="NCBI Taxonomy" id="3917"/>
    <lineage>
        <taxon>Eukaryota</taxon>
        <taxon>Viridiplantae</taxon>
        <taxon>Streptophyta</taxon>
        <taxon>Embryophyta</taxon>
        <taxon>Tracheophyta</taxon>
        <taxon>Spermatophyta</taxon>
        <taxon>Magnoliopsida</taxon>
        <taxon>eudicotyledons</taxon>
        <taxon>Gunneridae</taxon>
        <taxon>Pentapetalae</taxon>
        <taxon>rosids</taxon>
        <taxon>fabids</taxon>
        <taxon>Fabales</taxon>
        <taxon>Fabaceae</taxon>
        <taxon>Papilionoideae</taxon>
        <taxon>50 kb inversion clade</taxon>
        <taxon>NPAAA clade</taxon>
        <taxon>indigoferoid/millettioid clade</taxon>
        <taxon>Phaseoleae</taxon>
        <taxon>Vigna</taxon>
    </lineage>
</organism>
<proteinExistence type="predicted"/>
<dbReference type="Proteomes" id="UP000501690">
    <property type="component" value="Linkage Group LG8"/>
</dbReference>
<gene>
    <name evidence="1" type="ORF">DEO72_LG8g2128</name>
</gene>
<evidence type="ECO:0000313" key="2">
    <source>
        <dbReference type="Proteomes" id="UP000501690"/>
    </source>
</evidence>
<accession>A0A4D6MW33</accession>
<evidence type="ECO:0000313" key="1">
    <source>
        <dbReference type="EMBL" id="QCE04095.1"/>
    </source>
</evidence>
<keyword evidence="2" id="KW-1185">Reference proteome</keyword>
<reference evidence="1 2" key="1">
    <citation type="submission" date="2019-04" db="EMBL/GenBank/DDBJ databases">
        <title>An improved genome assembly and genetic linkage map for asparagus bean, Vigna unguiculata ssp. sesquipedialis.</title>
        <authorList>
            <person name="Xia Q."/>
            <person name="Zhang R."/>
            <person name="Dong Y."/>
        </authorList>
    </citation>
    <scope>NUCLEOTIDE SEQUENCE [LARGE SCALE GENOMIC DNA]</scope>
    <source>
        <tissue evidence="1">Leaf</tissue>
    </source>
</reference>
<name>A0A4D6MW33_VIGUN</name>
<sequence>MKREELLCKEKAAKAKSVGNTEVPNLQDPHVEVHVHRGTKRKAEVPIKKGGGKDVKRVRATLLGLGSSSVAKKPVTRLIELPETTVRRDIEINLAESLVNSIDNMEPNAMVKAMLEFSSKALILGVLGLIERSGEAEITKVGVVIKPPGSSSPTARRHIRLVMLFLFWHDPPGGDEFLPGAFIGYLVGLKSIEFRGVLLLIQRLAARVGAPGDGNSVRGPCIFWRLAARWAPPGDDEKTVALGGIWRLAGGSYPVTFTWGYKRGRFVCSVLTSERCHVRGGTGLVNHMCWTTSGQVRRAGLRAGRFVEVGPRAGRFV</sequence>